<dbReference type="Gene3D" id="3.40.50.300">
    <property type="entry name" value="P-loop containing nucleotide triphosphate hydrolases"/>
    <property type="match status" value="2"/>
</dbReference>
<dbReference type="CDD" id="cd18809">
    <property type="entry name" value="SF1_C_RecD"/>
    <property type="match status" value="1"/>
</dbReference>
<sequence length="502" mass="57276">MLNLTQAMAENIESTYTYSFAKNHYGYEKSESSYNAIEYFEQLLEKLNPFLVVMELSGYAIVNAKKFLDKNNIKWTQKELEEAEIPLLVKAKMNTLKKDEIESDVIRNYDSYSTIQLKDMGIEIVNHYEGANDDITTIETLQKKEYLKKMQEELSDRELEVVAPSNLNKEQTEAFHVALSKNFSCIIGGAGTGKSYVTAEIVDNIKGAVVVLTPTHKAREAIDEKLKNGKRSQTIHSWVHNANDCDTIVVDESGMLSTELFVKVMREFYKHANNIIFIGDKNQLPPIEYGRPFEELQEILPTVELKENLRSEAVSIVNFGNDIMDGFIYDEETYKDVEFVDSVETAYEKGAEIVLTFRNADVTKANEYAQNFLNENGTSTISEKFKVGDKIVAKTNKRNRFFNGQMFELVGEGKAKNLKTGEELIFQNWQELEYNFDLAYALTIHKSQGSEWGVVAYKPSNIDSQNLAYVAATRAKNKLIIIGNMFDVMSACERRTKKWRAL</sequence>
<keyword evidence="2" id="KW-0067">ATP-binding</keyword>
<dbReference type="STRING" id="263852.SAMN02745116_02539"/>
<keyword evidence="1" id="KW-0547">Nucleotide-binding</keyword>
<dbReference type="PANTHER" id="PTHR43788">
    <property type="entry name" value="DNA2/NAM7 HELICASE FAMILY MEMBER"/>
    <property type="match status" value="1"/>
</dbReference>
<dbReference type="Pfam" id="PF13604">
    <property type="entry name" value="AAA_30"/>
    <property type="match status" value="1"/>
</dbReference>
<dbReference type="InterPro" id="IPR027417">
    <property type="entry name" value="P-loop_NTPase"/>
</dbReference>
<organism evidence="4 5">
    <name type="scientific">Pilibacter termitis</name>
    <dbReference type="NCBI Taxonomy" id="263852"/>
    <lineage>
        <taxon>Bacteria</taxon>
        <taxon>Bacillati</taxon>
        <taxon>Bacillota</taxon>
        <taxon>Bacilli</taxon>
        <taxon>Lactobacillales</taxon>
        <taxon>Enterococcaceae</taxon>
        <taxon>Pilibacter</taxon>
    </lineage>
</organism>
<dbReference type="GO" id="GO:0003678">
    <property type="term" value="F:DNA helicase activity"/>
    <property type="evidence" value="ECO:0007669"/>
    <property type="project" value="UniProtKB-ARBA"/>
</dbReference>
<dbReference type="GO" id="GO:0005524">
    <property type="term" value="F:ATP binding"/>
    <property type="evidence" value="ECO:0007669"/>
    <property type="project" value="UniProtKB-KW"/>
</dbReference>
<protein>
    <submittedName>
        <fullName evidence="4">UvrD-like helicase C-terminal domain-containing protein</fullName>
    </submittedName>
</protein>
<dbReference type="EMBL" id="FUXI01000045">
    <property type="protein sequence ID" value="SKA13676.1"/>
    <property type="molecule type" value="Genomic_DNA"/>
</dbReference>
<accession>A0A1T4RCX5</accession>
<dbReference type="AlphaFoldDB" id="A0A1T4RCX5"/>
<evidence type="ECO:0000259" key="3">
    <source>
        <dbReference type="Pfam" id="PF13538"/>
    </source>
</evidence>
<evidence type="ECO:0000256" key="2">
    <source>
        <dbReference type="ARBA" id="ARBA00022840"/>
    </source>
</evidence>
<dbReference type="PANTHER" id="PTHR43788:SF6">
    <property type="entry name" value="DNA HELICASE B"/>
    <property type="match status" value="1"/>
</dbReference>
<evidence type="ECO:0000313" key="5">
    <source>
        <dbReference type="Proteomes" id="UP000190328"/>
    </source>
</evidence>
<proteinExistence type="predicted"/>
<keyword evidence="4" id="KW-0347">Helicase</keyword>
<dbReference type="InterPro" id="IPR050534">
    <property type="entry name" value="Coronavir_polyprotein_1ab"/>
</dbReference>
<feature type="domain" description="UvrD-like helicase C-terminal" evidence="3">
    <location>
        <begin position="438"/>
        <end position="482"/>
    </location>
</feature>
<dbReference type="RefSeq" id="WP_078808421.1">
    <property type="nucleotide sequence ID" value="NZ_FUXI01000045.1"/>
</dbReference>
<dbReference type="SUPFAM" id="SSF52540">
    <property type="entry name" value="P-loop containing nucleoside triphosphate hydrolases"/>
    <property type="match status" value="1"/>
</dbReference>
<name>A0A1T4RCX5_9ENTE</name>
<dbReference type="CDD" id="cd17933">
    <property type="entry name" value="DEXSc_RecD-like"/>
    <property type="match status" value="1"/>
</dbReference>
<evidence type="ECO:0000256" key="1">
    <source>
        <dbReference type="ARBA" id="ARBA00022741"/>
    </source>
</evidence>
<dbReference type="OrthoDB" id="9803432at2"/>
<gene>
    <name evidence="4" type="ORF">SAMN02745116_02539</name>
</gene>
<reference evidence="4 5" key="1">
    <citation type="submission" date="2017-02" db="EMBL/GenBank/DDBJ databases">
        <authorList>
            <person name="Peterson S.W."/>
        </authorList>
    </citation>
    <scope>NUCLEOTIDE SEQUENCE [LARGE SCALE GENOMIC DNA]</scope>
    <source>
        <strain evidence="4 5">ATCC BAA-1030</strain>
    </source>
</reference>
<dbReference type="Pfam" id="PF13538">
    <property type="entry name" value="UvrD_C_2"/>
    <property type="match status" value="1"/>
</dbReference>
<dbReference type="Proteomes" id="UP000190328">
    <property type="component" value="Unassembled WGS sequence"/>
</dbReference>
<keyword evidence="4" id="KW-0378">Hydrolase</keyword>
<evidence type="ECO:0000313" key="4">
    <source>
        <dbReference type="EMBL" id="SKA13676.1"/>
    </source>
</evidence>
<dbReference type="InterPro" id="IPR027785">
    <property type="entry name" value="UvrD-like_helicase_C"/>
</dbReference>
<keyword evidence="5" id="KW-1185">Reference proteome</keyword>